<evidence type="ECO:0000256" key="1">
    <source>
        <dbReference type="SAM" id="MobiDB-lite"/>
    </source>
</evidence>
<accession>B1VE60</accession>
<protein>
    <recommendedName>
        <fullName evidence="4">DUF488 family protein</fullName>
    </recommendedName>
</protein>
<feature type="compositionally biased region" description="Basic and acidic residues" evidence="1">
    <location>
        <begin position="95"/>
        <end position="116"/>
    </location>
</feature>
<evidence type="ECO:0000313" key="2">
    <source>
        <dbReference type="EMBL" id="CAQ04049.1"/>
    </source>
</evidence>
<proteinExistence type="predicted"/>
<dbReference type="eggNOG" id="COG3189">
    <property type="taxonomic scope" value="Bacteria"/>
</dbReference>
<dbReference type="RefSeq" id="WP_012359355.1">
    <property type="nucleotide sequence ID" value="NC_010545.1"/>
</dbReference>
<dbReference type="Proteomes" id="UP000001727">
    <property type="component" value="Chromosome"/>
</dbReference>
<gene>
    <name evidence="2" type="ordered locus">cu0089</name>
</gene>
<dbReference type="AlphaFoldDB" id="B1VE60"/>
<dbReference type="STRING" id="504474.cu0089"/>
<name>B1VE60_CORU7</name>
<dbReference type="PANTHER" id="PTHR36849">
    <property type="entry name" value="CYTOPLASMIC PROTEIN-RELATED"/>
    <property type="match status" value="1"/>
</dbReference>
<dbReference type="Pfam" id="PF22752">
    <property type="entry name" value="DUF488-N3i"/>
    <property type="match status" value="1"/>
</dbReference>
<sequence length="153" mass="17001">MELARVYDVVNNGGSKGSDQGKGSGGEAGAWFLVDRLWPRGVSKEKLPLTGWPKELTPSSELRKEFHSGELSFENFANRYRTELDDALDDGDLEGALRELEEAGAKPPRSDAKTEQTAKDGVLLLYGAKDTEQNHAIVLLEWLNATLRERRDQ</sequence>
<feature type="region of interest" description="Disordered" evidence="1">
    <location>
        <begin position="92"/>
        <end position="116"/>
    </location>
</feature>
<dbReference type="EMBL" id="AM942444">
    <property type="protein sequence ID" value="CAQ04049.1"/>
    <property type="molecule type" value="Genomic_DNA"/>
</dbReference>
<evidence type="ECO:0008006" key="4">
    <source>
        <dbReference type="Google" id="ProtNLM"/>
    </source>
</evidence>
<dbReference type="PANTHER" id="PTHR36849:SF1">
    <property type="entry name" value="CYTOPLASMIC PROTEIN"/>
    <property type="match status" value="1"/>
</dbReference>
<feature type="region of interest" description="Disordered" evidence="1">
    <location>
        <begin position="1"/>
        <end position="25"/>
    </location>
</feature>
<feature type="compositionally biased region" description="Gly residues" evidence="1">
    <location>
        <begin position="14"/>
        <end position="25"/>
    </location>
</feature>
<reference evidence="2 3" key="1">
    <citation type="journal article" date="2008" name="J. Biotechnol.">
        <title>The lifestyle of Corynebacterium urealyticum derived from its complete genome sequence established by pyrosequencing.</title>
        <authorList>
            <person name="Tauch A."/>
            <person name="Trost E."/>
            <person name="Tilker A."/>
            <person name="Ludewig U."/>
            <person name="Schneiker S."/>
            <person name="Goesmann A."/>
            <person name="Arnold W."/>
            <person name="Bekel T."/>
            <person name="Brinkrolf K."/>
            <person name="Brune I."/>
            <person name="Goetker S."/>
            <person name="Kalinowski J."/>
            <person name="Kamp P.-B."/>
            <person name="Lobo F.P."/>
            <person name="Viehoever P."/>
            <person name="Weisshaar B."/>
            <person name="Soriano F."/>
            <person name="Droege M."/>
            <person name="Puehler A."/>
        </authorList>
    </citation>
    <scope>NUCLEOTIDE SEQUENCE [LARGE SCALE GENOMIC DNA]</scope>
    <source>
        <strain evidence="3">ATCC 43042 / DSM 7109</strain>
    </source>
</reference>
<organism evidence="2 3">
    <name type="scientific">Corynebacterium urealyticum (strain ATCC 43042 / DSM 7109)</name>
    <dbReference type="NCBI Taxonomy" id="504474"/>
    <lineage>
        <taxon>Bacteria</taxon>
        <taxon>Bacillati</taxon>
        <taxon>Actinomycetota</taxon>
        <taxon>Actinomycetes</taxon>
        <taxon>Mycobacteriales</taxon>
        <taxon>Corynebacteriaceae</taxon>
        <taxon>Corynebacterium</taxon>
    </lineage>
</organism>
<keyword evidence="3" id="KW-1185">Reference proteome</keyword>
<evidence type="ECO:0000313" key="3">
    <source>
        <dbReference type="Proteomes" id="UP000001727"/>
    </source>
</evidence>
<dbReference type="GeneID" id="60604887"/>
<dbReference type="InterPro" id="IPR052552">
    <property type="entry name" value="YeaO-like"/>
</dbReference>
<dbReference type="HOGENOM" id="CLU_137928_1_0_11"/>
<dbReference type="KEGG" id="cur:cu0089"/>